<comment type="similarity">
    <text evidence="5">Belongs to the WD repeat WDR3/UTP12 family.</text>
</comment>
<dbReference type="FunCoup" id="A0A4S2N5Q2">
    <property type="interactions" value="1177"/>
</dbReference>
<keyword evidence="4" id="KW-0539">Nucleus</keyword>
<dbReference type="AlphaFoldDB" id="A0A4S2N5Q2"/>
<gene>
    <name evidence="9" type="ORF">EX30DRAFT_313303</name>
</gene>
<feature type="repeat" description="WD" evidence="6">
    <location>
        <begin position="628"/>
        <end position="660"/>
    </location>
</feature>
<dbReference type="Pfam" id="PF25172">
    <property type="entry name" value="Beta-prop_WDR3_2nd"/>
    <property type="match status" value="1"/>
</dbReference>
<dbReference type="PANTHER" id="PTHR19853">
    <property type="entry name" value="WD REPEAT CONTAINING PROTEIN 3 WDR3"/>
    <property type="match status" value="1"/>
</dbReference>
<reference evidence="9 10" key="1">
    <citation type="submission" date="2019-04" db="EMBL/GenBank/DDBJ databases">
        <title>Comparative genomics and transcriptomics to analyze fruiting body development in filamentous ascomycetes.</title>
        <authorList>
            <consortium name="DOE Joint Genome Institute"/>
            <person name="Lutkenhaus R."/>
            <person name="Traeger S."/>
            <person name="Breuer J."/>
            <person name="Kuo A."/>
            <person name="Lipzen A."/>
            <person name="Pangilinan J."/>
            <person name="Dilworth D."/>
            <person name="Sandor L."/>
            <person name="Poggeler S."/>
            <person name="Barry K."/>
            <person name="Grigoriev I.V."/>
            <person name="Nowrousian M."/>
        </authorList>
    </citation>
    <scope>NUCLEOTIDE SEQUENCE [LARGE SCALE GENOMIC DNA]</scope>
    <source>
        <strain evidence="9 10">CBS 389.68</strain>
    </source>
</reference>
<feature type="repeat" description="WD" evidence="6">
    <location>
        <begin position="267"/>
        <end position="308"/>
    </location>
</feature>
<protein>
    <submittedName>
        <fullName evidence="9">WD40 repeat-like protein</fullName>
    </submittedName>
</protein>
<dbReference type="PRINTS" id="PR00320">
    <property type="entry name" value="GPROTEINBRPT"/>
</dbReference>
<keyword evidence="3" id="KW-0677">Repeat</keyword>
<dbReference type="InterPro" id="IPR015943">
    <property type="entry name" value="WD40/YVTN_repeat-like_dom_sf"/>
</dbReference>
<dbReference type="GO" id="GO:0034388">
    <property type="term" value="C:Pwp2p-containing subcomplex of 90S preribosome"/>
    <property type="evidence" value="ECO:0007669"/>
    <property type="project" value="TreeGrafter"/>
</dbReference>
<dbReference type="PROSITE" id="PS00678">
    <property type="entry name" value="WD_REPEATS_1"/>
    <property type="match status" value="3"/>
</dbReference>
<dbReference type="PROSITE" id="PS50294">
    <property type="entry name" value="WD_REPEATS_REGION"/>
    <property type="match status" value="6"/>
</dbReference>
<evidence type="ECO:0000313" key="10">
    <source>
        <dbReference type="Proteomes" id="UP000298138"/>
    </source>
</evidence>
<feature type="repeat" description="WD" evidence="6">
    <location>
        <begin position="85"/>
        <end position="111"/>
    </location>
</feature>
<dbReference type="GO" id="GO:0032040">
    <property type="term" value="C:small-subunit processome"/>
    <property type="evidence" value="ECO:0007669"/>
    <property type="project" value="TreeGrafter"/>
</dbReference>
<dbReference type="Proteomes" id="UP000298138">
    <property type="component" value="Unassembled WGS sequence"/>
</dbReference>
<dbReference type="FunFam" id="2.130.10.10:FF:000178">
    <property type="entry name" value="WD repeat domain 3"/>
    <property type="match status" value="1"/>
</dbReference>
<evidence type="ECO:0000256" key="3">
    <source>
        <dbReference type="ARBA" id="ARBA00022737"/>
    </source>
</evidence>
<dbReference type="InterPro" id="IPR020472">
    <property type="entry name" value="WD40_PAC1"/>
</dbReference>
<dbReference type="CDD" id="cd00200">
    <property type="entry name" value="WD40"/>
    <property type="match status" value="2"/>
</dbReference>
<dbReference type="InterPro" id="IPR036322">
    <property type="entry name" value="WD40_repeat_dom_sf"/>
</dbReference>
<feature type="repeat" description="WD" evidence="6">
    <location>
        <begin position="487"/>
        <end position="521"/>
    </location>
</feature>
<organism evidence="9 10">
    <name type="scientific">Ascodesmis nigricans</name>
    <dbReference type="NCBI Taxonomy" id="341454"/>
    <lineage>
        <taxon>Eukaryota</taxon>
        <taxon>Fungi</taxon>
        <taxon>Dikarya</taxon>
        <taxon>Ascomycota</taxon>
        <taxon>Pezizomycotina</taxon>
        <taxon>Pezizomycetes</taxon>
        <taxon>Pezizales</taxon>
        <taxon>Ascodesmidaceae</taxon>
        <taxon>Ascodesmis</taxon>
    </lineage>
</organism>
<dbReference type="InParanoid" id="A0A4S2N5Q2"/>
<evidence type="ECO:0000256" key="6">
    <source>
        <dbReference type="PROSITE-ProRule" id="PRU00221"/>
    </source>
</evidence>
<keyword evidence="2 6" id="KW-0853">WD repeat</keyword>
<dbReference type="InterPro" id="IPR001680">
    <property type="entry name" value="WD40_rpt"/>
</dbReference>
<feature type="compositionally biased region" description="Polar residues" evidence="7">
    <location>
        <begin position="741"/>
        <end position="751"/>
    </location>
</feature>
<dbReference type="InterPro" id="IPR007148">
    <property type="entry name" value="SSU_processome_Utp12"/>
</dbReference>
<dbReference type="InterPro" id="IPR051570">
    <property type="entry name" value="TBC1_cilium_biogenesis"/>
</dbReference>
<evidence type="ECO:0000256" key="4">
    <source>
        <dbReference type="ARBA" id="ARBA00023242"/>
    </source>
</evidence>
<dbReference type="SUPFAM" id="SSF117289">
    <property type="entry name" value="Nucleoporin domain"/>
    <property type="match status" value="1"/>
</dbReference>
<evidence type="ECO:0000256" key="5">
    <source>
        <dbReference type="ARBA" id="ARBA00038229"/>
    </source>
</evidence>
<dbReference type="STRING" id="341454.A0A4S2N5Q2"/>
<dbReference type="Pfam" id="PF04003">
    <property type="entry name" value="Utp12"/>
    <property type="match status" value="1"/>
</dbReference>
<dbReference type="OrthoDB" id="407922at2759"/>
<dbReference type="PANTHER" id="PTHR19853:SF0">
    <property type="entry name" value="WD REPEAT-CONTAINING PROTEIN 3"/>
    <property type="match status" value="1"/>
</dbReference>
<dbReference type="InterPro" id="IPR019775">
    <property type="entry name" value="WD40_repeat_CS"/>
</dbReference>
<feature type="repeat" description="WD" evidence="6">
    <location>
        <begin position="406"/>
        <end position="446"/>
    </location>
</feature>
<dbReference type="EMBL" id="ML220112">
    <property type="protein sequence ID" value="TGZ84619.1"/>
    <property type="molecule type" value="Genomic_DNA"/>
</dbReference>
<name>A0A4S2N5Q2_9PEZI</name>
<dbReference type="GO" id="GO:0030515">
    <property type="term" value="F:snoRNA binding"/>
    <property type="evidence" value="ECO:0007669"/>
    <property type="project" value="TreeGrafter"/>
</dbReference>
<comment type="subcellular location">
    <subcellularLocation>
        <location evidence="1">Nucleus</location>
        <location evidence="1">Nucleolus</location>
    </subcellularLocation>
</comment>
<dbReference type="SMART" id="SM00320">
    <property type="entry name" value="WD40"/>
    <property type="match status" value="12"/>
</dbReference>
<dbReference type="GO" id="GO:0030490">
    <property type="term" value="P:maturation of SSU-rRNA"/>
    <property type="evidence" value="ECO:0007669"/>
    <property type="project" value="TreeGrafter"/>
</dbReference>
<dbReference type="PROSITE" id="PS50082">
    <property type="entry name" value="WD_REPEATS_2"/>
    <property type="match status" value="9"/>
</dbReference>
<feature type="region of interest" description="Disordered" evidence="7">
    <location>
        <begin position="729"/>
        <end position="751"/>
    </location>
</feature>
<dbReference type="Pfam" id="PF25173">
    <property type="entry name" value="Beta-prop_WDR3_1st"/>
    <property type="match status" value="1"/>
</dbReference>
<evidence type="ECO:0000259" key="8">
    <source>
        <dbReference type="Pfam" id="PF04003"/>
    </source>
</evidence>
<dbReference type="FunFam" id="2.130.10.10:FF:000157">
    <property type="entry name" value="WD repeat domain 3"/>
    <property type="match status" value="1"/>
</dbReference>
<proteinExistence type="inferred from homology"/>
<feature type="repeat" description="WD" evidence="6">
    <location>
        <begin position="188"/>
        <end position="210"/>
    </location>
</feature>
<dbReference type="Gene3D" id="2.130.10.10">
    <property type="entry name" value="YVTN repeat-like/Quinoprotein amine dehydrogenase"/>
    <property type="match status" value="4"/>
</dbReference>
<feature type="domain" description="Small-subunit processome Utp12" evidence="8">
    <location>
        <begin position="805"/>
        <end position="906"/>
    </location>
</feature>
<evidence type="ECO:0000256" key="7">
    <source>
        <dbReference type="SAM" id="MobiDB-lite"/>
    </source>
</evidence>
<evidence type="ECO:0000313" key="9">
    <source>
        <dbReference type="EMBL" id="TGZ84619.1"/>
    </source>
</evidence>
<sequence length="940" mass="105292">MVKSYLRWEHAQTFGVICSATSNAVWCADPTTALSSSRSTGAGLAVVPANEEVLTWDIKKGTLNSRWRDPKCNAEVSVISQSKTDPDIFAVGYTDGSIRLWDSKTGTVIISFNGHKTAVTVLALDQSGTRLASGSRDAHIIVWDLISEVGLYRLKGHKDQITGLQFLRAPEQEGEDAMRDAADGDGWLLSTGKDTLIKLWDLSTQHCVETHIAHHGECWSMDLMPDLNGCITGGNDGEMKVWSIDWEKLQNRTSGDLDCISEQGTLYRKIRDRTQSVRFHPQGNYFAVHGTDKNVEIWRIRTGEEVQKVMKRKRKRKESKGELEEDAELRPEIGDIIVSHVTVRAGGKVRSLDWAVTGKSKSSNFHLLISSTNNSLEYYEVEKFSEKKKADKAEQPDYNKLHSVELSGHRTDIRALSLSSDDRMLASASNGSLKVWNVRTGACIRTFECGYALCCSFLPGDKIIVVGTNTGELELYDVASSSIMDTVKAHEGKVWSLQVQPDGKGLVSGSADKSAIFWNFEIVQEEIPGTKRTIPKLQLVRSRVLKVSDDILSVRLSPDNKLLALALLDNTVKVFFTDSLKHLLTLYGHKLPVLNMDISSDSKLIATCSADKNVKIWGLDFGDCHKSFFAHQDSIMQVAFEKNSHYFFSASKDKVIKYWDGDKFEQIMKMEGHHGEVLAMVVGSVSNIVMSASHDKSIRMWEQTDEPIFLEEEREKELEELYESTLATSLDKDSDEAANSGEVSSAGKQTTETLMAGERIMEALELGIEDLALMKEYRIAKESQPNLAPPPRNALYAALGGVSAEKHVLDTVQRIKAASLEDALLVLPFDKVVALMTFIDIWAKNEWNIPLTSRILFFILKTHHKQIIASRTMRQMLDDVRNHLRAALEHQKDEMGFNLAALRFVKMGVEERKTRNFVDEEEYKEMAERGRKKRAFATVA</sequence>
<feature type="repeat" description="WD" evidence="6">
    <location>
        <begin position="670"/>
        <end position="702"/>
    </location>
</feature>
<evidence type="ECO:0000256" key="2">
    <source>
        <dbReference type="ARBA" id="ARBA00022574"/>
    </source>
</evidence>
<keyword evidence="10" id="KW-1185">Reference proteome</keyword>
<accession>A0A4S2N5Q2</accession>
<feature type="repeat" description="WD" evidence="6">
    <location>
        <begin position="586"/>
        <end position="627"/>
    </location>
</feature>
<dbReference type="SUPFAM" id="SSF50978">
    <property type="entry name" value="WD40 repeat-like"/>
    <property type="match status" value="1"/>
</dbReference>
<feature type="repeat" description="WD" evidence="6">
    <location>
        <begin position="112"/>
        <end position="145"/>
    </location>
</feature>
<evidence type="ECO:0000256" key="1">
    <source>
        <dbReference type="ARBA" id="ARBA00004604"/>
    </source>
</evidence>